<protein>
    <submittedName>
        <fullName evidence="6">CidB/LrgB family autolysis modulator</fullName>
    </submittedName>
</protein>
<dbReference type="Proteomes" id="UP000245938">
    <property type="component" value="Unassembled WGS sequence"/>
</dbReference>
<dbReference type="RefSeq" id="WP_109305401.1">
    <property type="nucleotide sequence ID" value="NZ_BJUF01000045.1"/>
</dbReference>
<sequence length="228" mass="24246">MLLLKISVGFIGTILIFVGCKKLYEKYTKLWLSPLLTCPAIIISFLVVCQIDYADYNQGAQWLTKLLGPATVAFAIPIYKNFVLIKKNASTIILSLVTGCIVALASSYLIALLFGINNSMIKSLVPRSITTPIAMDISTFIGGEANMTAVFVIVTGLAGSVIGPLIIRFLAIKSAAAKGLMLGMGAHGCGTSKAFEFGEKEGMFSSVAMILAALLSIVITEILLPLFA</sequence>
<dbReference type="EMBL" id="QFVR01000005">
    <property type="protein sequence ID" value="PWI25980.1"/>
    <property type="molecule type" value="Genomic_DNA"/>
</dbReference>
<keyword evidence="7" id="KW-1185">Reference proteome</keyword>
<feature type="transmembrane region" description="Helical" evidence="5">
    <location>
        <begin position="149"/>
        <end position="171"/>
    </location>
</feature>
<evidence type="ECO:0000256" key="4">
    <source>
        <dbReference type="ARBA" id="ARBA00023136"/>
    </source>
</evidence>
<feature type="transmembrane region" description="Helical" evidence="5">
    <location>
        <begin position="203"/>
        <end position="227"/>
    </location>
</feature>
<feature type="transmembrane region" description="Helical" evidence="5">
    <location>
        <begin position="91"/>
        <end position="116"/>
    </location>
</feature>
<proteinExistence type="predicted"/>
<evidence type="ECO:0000313" key="6">
    <source>
        <dbReference type="EMBL" id="PWI25980.1"/>
    </source>
</evidence>
<evidence type="ECO:0000256" key="3">
    <source>
        <dbReference type="ARBA" id="ARBA00022989"/>
    </source>
</evidence>
<feature type="transmembrane region" description="Helical" evidence="5">
    <location>
        <begin position="59"/>
        <end position="79"/>
    </location>
</feature>
<dbReference type="InterPro" id="IPR007300">
    <property type="entry name" value="CidB/LrgB"/>
</dbReference>
<dbReference type="OrthoDB" id="9811701at2"/>
<dbReference type="PANTHER" id="PTHR30249:SF3">
    <property type="entry name" value="MUREIN HYDROLASE EXPORT REGULATOR"/>
    <property type="match status" value="1"/>
</dbReference>
<organism evidence="6 7">
    <name type="scientific">Kurthia sibirica</name>
    <dbReference type="NCBI Taxonomy" id="202750"/>
    <lineage>
        <taxon>Bacteria</taxon>
        <taxon>Bacillati</taxon>
        <taxon>Bacillota</taxon>
        <taxon>Bacilli</taxon>
        <taxon>Bacillales</taxon>
        <taxon>Caryophanaceae</taxon>
        <taxon>Kurthia</taxon>
    </lineage>
</organism>
<name>A0A2U3AN56_9BACL</name>
<dbReference type="PANTHER" id="PTHR30249">
    <property type="entry name" value="PUTATIVE SEROTONIN TRANSPORTER"/>
    <property type="match status" value="1"/>
</dbReference>
<evidence type="ECO:0000256" key="5">
    <source>
        <dbReference type="SAM" id="Phobius"/>
    </source>
</evidence>
<evidence type="ECO:0000256" key="2">
    <source>
        <dbReference type="ARBA" id="ARBA00022692"/>
    </source>
</evidence>
<keyword evidence="4 5" id="KW-0472">Membrane</keyword>
<accession>A0A2U3AN56</accession>
<comment type="subcellular location">
    <subcellularLocation>
        <location evidence="1">Membrane</location>
        <topology evidence="1">Multi-pass membrane protein</topology>
    </subcellularLocation>
</comment>
<dbReference type="PROSITE" id="PS51257">
    <property type="entry name" value="PROKAR_LIPOPROTEIN"/>
    <property type="match status" value="1"/>
</dbReference>
<keyword evidence="2 5" id="KW-0812">Transmembrane</keyword>
<comment type="caution">
    <text evidence="6">The sequence shown here is derived from an EMBL/GenBank/DDBJ whole genome shotgun (WGS) entry which is preliminary data.</text>
</comment>
<dbReference type="GO" id="GO:0016020">
    <property type="term" value="C:membrane"/>
    <property type="evidence" value="ECO:0007669"/>
    <property type="project" value="UniProtKB-SubCell"/>
</dbReference>
<feature type="transmembrane region" description="Helical" evidence="5">
    <location>
        <begin position="31"/>
        <end position="53"/>
    </location>
</feature>
<evidence type="ECO:0000313" key="7">
    <source>
        <dbReference type="Proteomes" id="UP000245938"/>
    </source>
</evidence>
<gene>
    <name evidence="6" type="ORF">DEX24_05465</name>
</gene>
<keyword evidence="3 5" id="KW-1133">Transmembrane helix</keyword>
<dbReference type="AlphaFoldDB" id="A0A2U3AN56"/>
<dbReference type="Pfam" id="PF04172">
    <property type="entry name" value="LrgB"/>
    <property type="match status" value="1"/>
</dbReference>
<evidence type="ECO:0000256" key="1">
    <source>
        <dbReference type="ARBA" id="ARBA00004141"/>
    </source>
</evidence>
<reference evidence="6 7" key="1">
    <citation type="submission" date="2018-05" db="EMBL/GenBank/DDBJ databases">
        <title>Kurthia sibirica genome sequence.</title>
        <authorList>
            <person name="Maclea K.S."/>
            <person name="Goen A.E."/>
        </authorList>
    </citation>
    <scope>NUCLEOTIDE SEQUENCE [LARGE SCALE GENOMIC DNA]</scope>
    <source>
        <strain evidence="6 7">ATCC 49154</strain>
    </source>
</reference>